<reference evidence="2 3" key="1">
    <citation type="submission" date="2017-11" db="EMBL/GenBank/DDBJ databases">
        <title>Genomic Encyclopedia of Archaeal and Bacterial Type Strains, Phase II (KMG-II): From Individual Species to Whole Genera.</title>
        <authorList>
            <person name="Goeker M."/>
        </authorList>
    </citation>
    <scope>NUCLEOTIDE SEQUENCE [LARGE SCALE GENOMIC DNA]</scope>
    <source>
        <strain evidence="2 3">DSM 25478</strain>
    </source>
</reference>
<organism evidence="2 3">
    <name type="scientific">Sediminihabitans luteus</name>
    <dbReference type="NCBI Taxonomy" id="1138585"/>
    <lineage>
        <taxon>Bacteria</taxon>
        <taxon>Bacillati</taxon>
        <taxon>Actinomycetota</taxon>
        <taxon>Actinomycetes</taxon>
        <taxon>Micrococcales</taxon>
        <taxon>Cellulomonadaceae</taxon>
        <taxon>Sediminihabitans</taxon>
    </lineage>
</organism>
<dbReference type="Pfam" id="PF12706">
    <property type="entry name" value="Lactamase_B_2"/>
    <property type="match status" value="1"/>
</dbReference>
<dbReference type="SUPFAM" id="SSF56281">
    <property type="entry name" value="Metallo-hydrolase/oxidoreductase"/>
    <property type="match status" value="1"/>
</dbReference>
<gene>
    <name evidence="2" type="ORF">CLV28_0111</name>
</gene>
<keyword evidence="3" id="KW-1185">Reference proteome</keyword>
<evidence type="ECO:0000313" key="3">
    <source>
        <dbReference type="Proteomes" id="UP000231693"/>
    </source>
</evidence>
<dbReference type="EMBL" id="PGFE01000001">
    <property type="protein sequence ID" value="PJJ76900.1"/>
    <property type="molecule type" value="Genomic_DNA"/>
</dbReference>
<dbReference type="GO" id="GO:0042781">
    <property type="term" value="F:3'-tRNA processing endoribonuclease activity"/>
    <property type="evidence" value="ECO:0007669"/>
    <property type="project" value="TreeGrafter"/>
</dbReference>
<feature type="domain" description="Metallo-beta-lactamase" evidence="1">
    <location>
        <begin position="39"/>
        <end position="237"/>
    </location>
</feature>
<dbReference type="Gene3D" id="3.60.15.10">
    <property type="entry name" value="Ribonuclease Z/Hydroxyacylglutathione hydrolase-like"/>
    <property type="match status" value="1"/>
</dbReference>
<dbReference type="RefSeq" id="WP_100421379.1">
    <property type="nucleotide sequence ID" value="NZ_BOOX01000009.1"/>
</dbReference>
<proteinExistence type="predicted"/>
<sequence length="270" mass="28479">MRLTTVGTSGSFAGPDSPASCHLVQVGADVSPDGRAWNVVLDLGNGALGALQRHVDPLALDAVLLSHLHPDHFVDVCGLYVYLRYHPGAGAERGTHRAPLPVLGPDDVAARVAQAYGLGPDEDMSAQLDLRPYAGTFDVGPLRVEPVPMYHPVPAFGLRVTGPSTVRPGERATLAYTGDTDYCENVVGLARDVDLLLCEAAFHEGRDDLVEPGIHLTGRRAGRVAREAGARRLVLTHVPPWNDRAATAAEAAGEYAGPLEVATSGATYTV</sequence>
<dbReference type="PANTHER" id="PTHR46018">
    <property type="entry name" value="ZINC PHOSPHODIESTERASE ELAC PROTEIN 1"/>
    <property type="match status" value="1"/>
</dbReference>
<dbReference type="InterPro" id="IPR001279">
    <property type="entry name" value="Metallo-B-lactamas"/>
</dbReference>
<dbReference type="Proteomes" id="UP000231693">
    <property type="component" value="Unassembled WGS sequence"/>
</dbReference>
<dbReference type="OrthoDB" id="9800940at2"/>
<accession>A0A2M9CYC4</accession>
<dbReference type="CDD" id="cd07716">
    <property type="entry name" value="RNaseZ_short-form-like_MBL-fold"/>
    <property type="match status" value="1"/>
</dbReference>
<dbReference type="AlphaFoldDB" id="A0A2M9CYC4"/>
<name>A0A2M9CYC4_9CELL</name>
<evidence type="ECO:0000259" key="1">
    <source>
        <dbReference type="Pfam" id="PF12706"/>
    </source>
</evidence>
<protein>
    <submittedName>
        <fullName evidence="2">Ribonuclease BN (tRNA processing enzyme)</fullName>
    </submittedName>
</protein>
<dbReference type="PANTHER" id="PTHR46018:SF4">
    <property type="entry name" value="METALLO-HYDROLASE YHFI-RELATED"/>
    <property type="match status" value="1"/>
</dbReference>
<dbReference type="InterPro" id="IPR036866">
    <property type="entry name" value="RibonucZ/Hydroxyglut_hydro"/>
</dbReference>
<evidence type="ECO:0000313" key="2">
    <source>
        <dbReference type="EMBL" id="PJJ76900.1"/>
    </source>
</evidence>
<comment type="caution">
    <text evidence="2">The sequence shown here is derived from an EMBL/GenBank/DDBJ whole genome shotgun (WGS) entry which is preliminary data.</text>
</comment>